<name>A0A645BWN5_9ZZZZ</name>
<evidence type="ECO:0000313" key="1">
    <source>
        <dbReference type="EMBL" id="MPM69870.1"/>
    </source>
</evidence>
<gene>
    <name evidence="1" type="ORF">SDC9_116818</name>
</gene>
<organism evidence="1">
    <name type="scientific">bioreactor metagenome</name>
    <dbReference type="NCBI Taxonomy" id="1076179"/>
    <lineage>
        <taxon>unclassified sequences</taxon>
        <taxon>metagenomes</taxon>
        <taxon>ecological metagenomes</taxon>
    </lineage>
</organism>
<dbReference type="EMBL" id="VSSQ01023131">
    <property type="protein sequence ID" value="MPM69870.1"/>
    <property type="molecule type" value="Genomic_DNA"/>
</dbReference>
<sequence length="99" mass="11466">MAVCGIFKCVFKYTRERFDRHKFDVIFDHLHDFFKIRQIVIRNDHFLDTVSVGRHGLFTQSADRHDASPQRNFACHCHAGQYSFVCQSREQGSGNGDTG</sequence>
<dbReference type="AlphaFoldDB" id="A0A645BWN5"/>
<protein>
    <submittedName>
        <fullName evidence="1">Uncharacterized protein</fullName>
    </submittedName>
</protein>
<comment type="caution">
    <text evidence="1">The sequence shown here is derived from an EMBL/GenBank/DDBJ whole genome shotgun (WGS) entry which is preliminary data.</text>
</comment>
<reference evidence="1" key="1">
    <citation type="submission" date="2019-08" db="EMBL/GenBank/DDBJ databases">
        <authorList>
            <person name="Kucharzyk K."/>
            <person name="Murdoch R.W."/>
            <person name="Higgins S."/>
            <person name="Loffler F."/>
        </authorList>
    </citation>
    <scope>NUCLEOTIDE SEQUENCE</scope>
</reference>
<proteinExistence type="predicted"/>
<accession>A0A645BWN5</accession>